<keyword evidence="1" id="KW-0812">Transmembrane</keyword>
<evidence type="ECO:0000313" key="4">
    <source>
        <dbReference type="EMBL" id="RFC54366.1"/>
    </source>
</evidence>
<dbReference type="SUPFAM" id="SSF55874">
    <property type="entry name" value="ATPase domain of HSP90 chaperone/DNA topoisomerase II/histidine kinase"/>
    <property type="match status" value="1"/>
</dbReference>
<name>A0A3E1EXT2_9FLAO</name>
<dbReference type="Pfam" id="PF07494">
    <property type="entry name" value="Reg_prop"/>
    <property type="match status" value="2"/>
</dbReference>
<dbReference type="AlphaFoldDB" id="A0A3E1EXT2"/>
<dbReference type="OrthoDB" id="9809670at2"/>
<gene>
    <name evidence="4" type="ORF">DXU93_08030</name>
</gene>
<dbReference type="GO" id="GO:0000155">
    <property type="term" value="F:phosphorelay sensor kinase activity"/>
    <property type="evidence" value="ECO:0007669"/>
    <property type="project" value="InterPro"/>
</dbReference>
<dbReference type="Gene3D" id="2.60.40.10">
    <property type="entry name" value="Immunoglobulins"/>
    <property type="match status" value="1"/>
</dbReference>
<dbReference type="Gene3D" id="3.30.565.10">
    <property type="entry name" value="Histidine kinase-like ATPase, C-terminal domain"/>
    <property type="match status" value="1"/>
</dbReference>
<dbReference type="PANTHER" id="PTHR34220">
    <property type="entry name" value="SENSOR HISTIDINE KINASE YPDA"/>
    <property type="match status" value="1"/>
</dbReference>
<reference evidence="4 5" key="1">
    <citation type="submission" date="2018-08" db="EMBL/GenBank/DDBJ databases">
        <title>The draft genome squence of Brumimicrobium sp. N62.</title>
        <authorList>
            <person name="Du Z.-J."/>
            <person name="Luo H.-R."/>
        </authorList>
    </citation>
    <scope>NUCLEOTIDE SEQUENCE [LARGE SCALE GENOMIC DNA]</scope>
    <source>
        <strain evidence="4 5">N62</strain>
    </source>
</reference>
<dbReference type="Proteomes" id="UP000257127">
    <property type="component" value="Unassembled WGS sequence"/>
</dbReference>
<comment type="caution">
    <text evidence="4">The sequence shown here is derived from an EMBL/GenBank/DDBJ whole genome shotgun (WGS) entry which is preliminary data.</text>
</comment>
<dbReference type="InterPro" id="IPR013783">
    <property type="entry name" value="Ig-like_fold"/>
</dbReference>
<dbReference type="SUPFAM" id="SSF50998">
    <property type="entry name" value="Quinoprotein alcohol dehydrogenase-like"/>
    <property type="match status" value="1"/>
</dbReference>
<dbReference type="InterPro" id="IPR011123">
    <property type="entry name" value="Y_Y_Y"/>
</dbReference>
<dbReference type="PANTHER" id="PTHR34220:SF7">
    <property type="entry name" value="SENSOR HISTIDINE KINASE YPDA"/>
    <property type="match status" value="1"/>
</dbReference>
<dbReference type="InterPro" id="IPR011110">
    <property type="entry name" value="Reg_prop"/>
</dbReference>
<keyword evidence="1" id="KW-1133">Transmembrane helix</keyword>
<feature type="domain" description="Two component regulator three Y" evidence="3">
    <location>
        <begin position="649"/>
        <end position="709"/>
    </location>
</feature>
<dbReference type="EMBL" id="QURB01000004">
    <property type="protein sequence ID" value="RFC54366.1"/>
    <property type="molecule type" value="Genomic_DNA"/>
</dbReference>
<proteinExistence type="predicted"/>
<evidence type="ECO:0000256" key="1">
    <source>
        <dbReference type="SAM" id="Phobius"/>
    </source>
</evidence>
<organism evidence="4 5">
    <name type="scientific">Brumimicrobium aurantiacum</name>
    <dbReference type="NCBI Taxonomy" id="1737063"/>
    <lineage>
        <taxon>Bacteria</taxon>
        <taxon>Pseudomonadati</taxon>
        <taxon>Bacteroidota</taxon>
        <taxon>Flavobacteriia</taxon>
        <taxon>Flavobacteriales</taxon>
        <taxon>Crocinitomicaceae</taxon>
        <taxon>Brumimicrobium</taxon>
    </lineage>
</organism>
<dbReference type="InterPro" id="IPR050640">
    <property type="entry name" value="Bact_2-comp_sensor_kinase"/>
</dbReference>
<dbReference type="Pfam" id="PF07495">
    <property type="entry name" value="Y_Y_Y"/>
    <property type="match status" value="1"/>
</dbReference>
<evidence type="ECO:0008006" key="6">
    <source>
        <dbReference type="Google" id="ProtNLM"/>
    </source>
</evidence>
<evidence type="ECO:0000259" key="3">
    <source>
        <dbReference type="Pfam" id="PF07495"/>
    </source>
</evidence>
<dbReference type="Gene3D" id="2.130.10.10">
    <property type="entry name" value="YVTN repeat-like/Quinoprotein amine dehydrogenase"/>
    <property type="match status" value="3"/>
</dbReference>
<accession>A0A3E1EXT2</accession>
<dbReference type="InterPro" id="IPR010559">
    <property type="entry name" value="Sig_transdc_His_kin_internal"/>
</dbReference>
<dbReference type="Pfam" id="PF06580">
    <property type="entry name" value="His_kinase"/>
    <property type="match status" value="1"/>
</dbReference>
<keyword evidence="1" id="KW-0472">Membrane</keyword>
<protein>
    <recommendedName>
        <fullName evidence="6">Signal transduction histidine kinase internal region domain-containing protein</fullName>
    </recommendedName>
</protein>
<feature type="domain" description="Signal transduction histidine kinase internal region" evidence="2">
    <location>
        <begin position="761"/>
        <end position="842"/>
    </location>
</feature>
<dbReference type="GO" id="GO:0016020">
    <property type="term" value="C:membrane"/>
    <property type="evidence" value="ECO:0007669"/>
    <property type="project" value="InterPro"/>
</dbReference>
<evidence type="ECO:0000259" key="2">
    <source>
        <dbReference type="Pfam" id="PF06580"/>
    </source>
</evidence>
<feature type="transmembrane region" description="Helical" evidence="1">
    <location>
        <begin position="717"/>
        <end position="734"/>
    </location>
</feature>
<sequence>MKLLIIFSLLIFGCFQFSFAQKFSFIQYNTNKGLPQSQINSITQDYKGYIWVGTYGGLARFDGNNFTNFGRNSGLLNNRITKLKMINEELFIGHPQGISIKSPNNTFQSIPHQQDSVLNDISGFSVIDSTIYISTNGGGLYELDRENEKIISIPKSPSRIRDIIEHKGLIYLATRTGLHTFDGNEIKSIENSENYSFSGLERKGNVIYASSFNGIIFKFNVNDLIIEETFSNDFLMFRNILSDHKDHFWLNSRNGILLVKENDTIEITESKGLPTNDIYEIFEDDEDNIWLGTNGKGLIRFTDEVFTYYNKSSGLPSDLIISLEMDKYGNKWISTIDQGVFRIDNKGDIHKINFIPSAVWQIVNADNMIIFASNFGLFVYDYKKFRSYYKEEDNLPSNRIKGVYELNDSTYIISTTEGSVLFDKNSKEIRQGDPLLKVIRGVRDFDTKNDRIYAAAPNGIFSFGDDFVIKKDYFDSGINCIEKDQSEQLWIGTENGLYIKRNGKYIRHILDKEKDLEFVNFLQKYDTLMFVGTNNGLYEIGVSMKHKYHYGITSGLIDLETNLNSNYLEKNRYLWFGTASGLMRMDLENRNSLMKKALPKIQLTGISINNEKINSKQTEHFNDRSKDLALSMSYKNNNITLNFDGIYMTNPSSLRYSYFLEGFSSKWSPPSKNSTASYTNLPAGEYLFKIQVNNGSEIKSEEFHLPIIVFPPFYNTWWFYLIITIIVTIIIYTIDKMRRKKLENKNYQVKLEFQNKLSKFEQQSLNASMNRHFIFNALNSIQYYINSSDNKSANKYLSRFAKLIRKNLDSSYHEDGMVALSEEVERLKLYLELETMRFNNRFTYSINVEEAVEADVLKVPGMFLQPFVENSIIHGILPVKDRIGEISINISEHFDHIRIEIKDNGIGIENSLKIKDEGHEHQSQGMMIAKGRIELLQKISARSIEMVGPHQIKENNRLVNGTVVTFKIMKQYLE</sequence>
<dbReference type="InterPro" id="IPR015943">
    <property type="entry name" value="WD40/YVTN_repeat-like_dom_sf"/>
</dbReference>
<evidence type="ECO:0000313" key="5">
    <source>
        <dbReference type="Proteomes" id="UP000257127"/>
    </source>
</evidence>
<dbReference type="RefSeq" id="WP_116880767.1">
    <property type="nucleotide sequence ID" value="NZ_QURB01000004.1"/>
</dbReference>
<dbReference type="InterPro" id="IPR011047">
    <property type="entry name" value="Quinoprotein_ADH-like_sf"/>
</dbReference>
<keyword evidence="5" id="KW-1185">Reference proteome</keyword>
<dbReference type="InterPro" id="IPR036890">
    <property type="entry name" value="HATPase_C_sf"/>
</dbReference>